<dbReference type="Proteomes" id="UP001172684">
    <property type="component" value="Unassembled WGS sequence"/>
</dbReference>
<keyword evidence="11" id="KW-1185">Reference proteome</keyword>
<proteinExistence type="inferred from homology"/>
<dbReference type="InterPro" id="IPR029012">
    <property type="entry name" value="Helix_hairpin_bin_sf"/>
</dbReference>
<name>A0ABQ9NLK8_9PEZI</name>
<sequence length="210" mass="23607">MVSPLLVVFVLQVVIHLINTIGATAINELLWILYNKFPTPTAKAAHDQMRLKREVVRLKREMNTVSAQDDFARWAKLRRQHDKAVAEFNKSDSAIQASRTTFNTTITSIRWLSTNGLRLFLQFWYARQALFWIPKGWLPGYMEWILAFPRAPRGSVSIQIWAIACASVVGMISEAVVAAYALGTQKTQAGAKRKPMAFTAAEKGGAQKEL</sequence>
<accession>A0ABQ9NLK8</accession>
<dbReference type="EMBL" id="JAPDRL010000112">
    <property type="protein sequence ID" value="KAJ9656942.1"/>
    <property type="molecule type" value="Genomic_DNA"/>
</dbReference>
<evidence type="ECO:0000256" key="4">
    <source>
        <dbReference type="ARBA" id="ARBA00022692"/>
    </source>
</evidence>
<comment type="caution">
    <text evidence="10">The sequence shown here is derived from an EMBL/GenBank/DDBJ whole genome shotgun (WGS) entry which is preliminary data.</text>
</comment>
<dbReference type="HAMAP" id="MF_03113">
    <property type="entry name" value="Get1"/>
    <property type="match status" value="1"/>
</dbReference>
<dbReference type="InterPro" id="IPR027538">
    <property type="entry name" value="Get1_fungi"/>
</dbReference>
<dbReference type="PANTHER" id="PTHR42650:SF1">
    <property type="entry name" value="GUIDED ENTRY OF TAIL-ANCHORED PROTEINS FACTOR 1"/>
    <property type="match status" value="1"/>
</dbReference>
<evidence type="ECO:0000256" key="2">
    <source>
        <dbReference type="ARBA" id="ARBA00010799"/>
    </source>
</evidence>
<dbReference type="InterPro" id="IPR028945">
    <property type="entry name" value="Get1"/>
</dbReference>
<comment type="similarity">
    <text evidence="2 8">Belongs to the WRB/GET1 family.</text>
</comment>
<keyword evidence="4 8" id="KW-0812">Transmembrane</keyword>
<evidence type="ECO:0000256" key="3">
    <source>
        <dbReference type="ARBA" id="ARBA00022448"/>
    </source>
</evidence>
<organism evidence="10 11">
    <name type="scientific">Coniosporium apollinis</name>
    <dbReference type="NCBI Taxonomy" id="61459"/>
    <lineage>
        <taxon>Eukaryota</taxon>
        <taxon>Fungi</taxon>
        <taxon>Dikarya</taxon>
        <taxon>Ascomycota</taxon>
        <taxon>Pezizomycotina</taxon>
        <taxon>Dothideomycetes</taxon>
        <taxon>Dothideomycetes incertae sedis</taxon>
        <taxon>Coniosporium</taxon>
    </lineage>
</organism>
<keyword evidence="6 8" id="KW-1133">Transmembrane helix</keyword>
<evidence type="ECO:0000313" key="11">
    <source>
        <dbReference type="Proteomes" id="UP001172684"/>
    </source>
</evidence>
<dbReference type="Gene3D" id="1.10.287.660">
    <property type="entry name" value="Helix hairpin bin"/>
    <property type="match status" value="1"/>
</dbReference>
<reference evidence="10" key="1">
    <citation type="submission" date="2022-10" db="EMBL/GenBank/DDBJ databases">
        <title>Culturing micro-colonial fungi from biological soil crusts in the Mojave desert and describing Neophaeococcomyces mojavensis, and introducing the new genera and species Taxawa tesnikishii.</title>
        <authorList>
            <person name="Kurbessoian T."/>
            <person name="Stajich J.E."/>
        </authorList>
    </citation>
    <scope>NUCLEOTIDE SEQUENCE</scope>
    <source>
        <strain evidence="10">TK_1</strain>
    </source>
</reference>
<protein>
    <submittedName>
        <fullName evidence="10">GET complex subunit get1</fullName>
    </submittedName>
</protein>
<evidence type="ECO:0000256" key="8">
    <source>
        <dbReference type="HAMAP-Rule" id="MF_03113"/>
    </source>
</evidence>
<feature type="topological domain" description="Cytoplasmic" evidence="8">
    <location>
        <begin position="173"/>
        <end position="210"/>
    </location>
</feature>
<feature type="topological domain" description="Lumenal" evidence="8">
    <location>
        <begin position="1"/>
        <end position="4"/>
    </location>
</feature>
<evidence type="ECO:0000256" key="5">
    <source>
        <dbReference type="ARBA" id="ARBA00022824"/>
    </source>
</evidence>
<keyword evidence="3 8" id="KW-0813">Transport</keyword>
<dbReference type="Pfam" id="PF04420">
    <property type="entry name" value="CHD5"/>
    <property type="match status" value="1"/>
</dbReference>
<comment type="caution">
    <text evidence="8">Lacks conserved residue(s) required for the propagation of feature annotation.</text>
</comment>
<evidence type="ECO:0000256" key="1">
    <source>
        <dbReference type="ARBA" id="ARBA00004477"/>
    </source>
</evidence>
<comment type="subcellular location">
    <subcellularLocation>
        <location evidence="1">Endoplasmic reticulum membrane</location>
        <topology evidence="1">Multi-pass membrane protein</topology>
    </subcellularLocation>
</comment>
<dbReference type="PANTHER" id="PTHR42650">
    <property type="entry name" value="TAIL-ANCHORED PROTEIN INSERTION RECEPTOR WRB"/>
    <property type="match status" value="1"/>
</dbReference>
<evidence type="ECO:0000313" key="10">
    <source>
        <dbReference type="EMBL" id="KAJ9656942.1"/>
    </source>
</evidence>
<feature type="transmembrane region" description="Helical" evidence="9">
    <location>
        <begin position="6"/>
        <end position="34"/>
    </location>
</feature>
<feature type="transmembrane region" description="Helical" evidence="9">
    <location>
        <begin position="158"/>
        <end position="183"/>
    </location>
</feature>
<keyword evidence="7 8" id="KW-0472">Membrane</keyword>
<keyword evidence="5 8" id="KW-0256">Endoplasmic reticulum</keyword>
<evidence type="ECO:0000256" key="6">
    <source>
        <dbReference type="ARBA" id="ARBA00022989"/>
    </source>
</evidence>
<gene>
    <name evidence="8 10" type="primary">GET1</name>
    <name evidence="10" type="ORF">H2201_008345</name>
</gene>
<evidence type="ECO:0000256" key="7">
    <source>
        <dbReference type="ARBA" id="ARBA00023136"/>
    </source>
</evidence>
<evidence type="ECO:0000256" key="9">
    <source>
        <dbReference type="SAM" id="Phobius"/>
    </source>
</evidence>